<dbReference type="OrthoDB" id="7666216at2"/>
<dbReference type="AlphaFoldDB" id="A0A4R5F0R0"/>
<protein>
    <submittedName>
        <fullName evidence="2">Uncharacterized protein</fullName>
    </submittedName>
</protein>
<keyword evidence="3" id="KW-1185">Reference proteome</keyword>
<feature type="transmembrane region" description="Helical" evidence="1">
    <location>
        <begin position="58"/>
        <end position="79"/>
    </location>
</feature>
<dbReference type="EMBL" id="SMFP01000001">
    <property type="protein sequence ID" value="TDE40852.1"/>
    <property type="molecule type" value="Genomic_DNA"/>
</dbReference>
<dbReference type="RefSeq" id="WP_132826842.1">
    <property type="nucleotide sequence ID" value="NZ_SMFP01000001.1"/>
</dbReference>
<reference evidence="2 3" key="1">
    <citation type="submission" date="2019-03" db="EMBL/GenBank/DDBJ databases">
        <authorList>
            <person name="Zhang S."/>
        </authorList>
    </citation>
    <scope>NUCLEOTIDE SEQUENCE [LARGE SCALE GENOMIC DNA]</scope>
    <source>
        <strain evidence="2 3">S4J41</strain>
    </source>
</reference>
<comment type="caution">
    <text evidence="2">The sequence shown here is derived from an EMBL/GenBank/DDBJ whole genome shotgun (WGS) entry which is preliminary data.</text>
</comment>
<keyword evidence="1" id="KW-0472">Membrane</keyword>
<dbReference type="Proteomes" id="UP000294662">
    <property type="component" value="Unassembled WGS sequence"/>
</dbReference>
<gene>
    <name evidence="2" type="ORF">E1B25_01140</name>
</gene>
<keyword evidence="1" id="KW-0812">Transmembrane</keyword>
<proteinExistence type="predicted"/>
<keyword evidence="1" id="KW-1133">Transmembrane helix</keyword>
<sequence length="158" mass="17519">MNFGFDIEESASVSSQARSDMIGVSVIVVLVAILGFFGRLIFVVYRGRLAGLNPLRGVSGWGMIGVAAALFAGVLVMTGKQRSVIIGFKARLVDPFVVSVLKRDSCDVAGKKYCVVVFEEDREIFVNWYDRRVSMFQIVNKLDFNPVRVSPHPMARVR</sequence>
<evidence type="ECO:0000313" key="3">
    <source>
        <dbReference type="Proteomes" id="UP000294662"/>
    </source>
</evidence>
<accession>A0A4R5F0R0</accession>
<name>A0A4R5F0R0_9RHOB</name>
<feature type="transmembrane region" description="Helical" evidence="1">
    <location>
        <begin position="21"/>
        <end position="46"/>
    </location>
</feature>
<evidence type="ECO:0000313" key="2">
    <source>
        <dbReference type="EMBL" id="TDE40852.1"/>
    </source>
</evidence>
<evidence type="ECO:0000256" key="1">
    <source>
        <dbReference type="SAM" id="Phobius"/>
    </source>
</evidence>
<organism evidence="2 3">
    <name type="scientific">Antarcticimicrobium sediminis</name>
    <dbReference type="NCBI Taxonomy" id="2546227"/>
    <lineage>
        <taxon>Bacteria</taxon>
        <taxon>Pseudomonadati</taxon>
        <taxon>Pseudomonadota</taxon>
        <taxon>Alphaproteobacteria</taxon>
        <taxon>Rhodobacterales</taxon>
        <taxon>Paracoccaceae</taxon>
        <taxon>Antarcticimicrobium</taxon>
    </lineage>
</organism>